<dbReference type="Pfam" id="PF00605">
    <property type="entry name" value="IRF"/>
    <property type="match status" value="1"/>
</dbReference>
<dbReference type="GO" id="GO:0000981">
    <property type="term" value="F:DNA-binding transcription factor activity, RNA polymerase II-specific"/>
    <property type="evidence" value="ECO:0007669"/>
    <property type="project" value="TreeGrafter"/>
</dbReference>
<gene>
    <name evidence="7" type="primary">IRF7</name>
</gene>
<dbReference type="PROSITE" id="PS00601">
    <property type="entry name" value="IRF_1"/>
    <property type="match status" value="1"/>
</dbReference>
<dbReference type="GeneTree" id="ENSGT00940000160931"/>
<evidence type="ECO:0000256" key="1">
    <source>
        <dbReference type="ARBA" id="ARBA00004123"/>
    </source>
</evidence>
<dbReference type="GO" id="GO:0000978">
    <property type="term" value="F:RNA polymerase II cis-regulatory region sequence-specific DNA binding"/>
    <property type="evidence" value="ECO:0007669"/>
    <property type="project" value="TreeGrafter"/>
</dbReference>
<proteinExistence type="predicted"/>
<name>A0A7M4EVG8_CROPO</name>
<organism evidence="7 8">
    <name type="scientific">Crocodylus porosus</name>
    <name type="common">Saltwater crocodile</name>
    <name type="synonym">Estuarine crocodile</name>
    <dbReference type="NCBI Taxonomy" id="8502"/>
    <lineage>
        <taxon>Eukaryota</taxon>
        <taxon>Metazoa</taxon>
        <taxon>Chordata</taxon>
        <taxon>Craniata</taxon>
        <taxon>Vertebrata</taxon>
        <taxon>Euteleostomi</taxon>
        <taxon>Archelosauria</taxon>
        <taxon>Archosauria</taxon>
        <taxon>Crocodylia</taxon>
        <taxon>Longirostres</taxon>
        <taxon>Crocodylidae</taxon>
        <taxon>Crocodylus</taxon>
    </lineage>
</organism>
<dbReference type="Gene3D" id="2.60.200.10">
    <property type="match status" value="1"/>
</dbReference>
<keyword evidence="5" id="KW-0539">Nucleus</keyword>
<evidence type="ECO:0000256" key="2">
    <source>
        <dbReference type="ARBA" id="ARBA00023015"/>
    </source>
</evidence>
<dbReference type="InterPro" id="IPR008984">
    <property type="entry name" value="SMAD_FHA_dom_sf"/>
</dbReference>
<dbReference type="OMA" id="HEIAQME"/>
<dbReference type="Pfam" id="PF10401">
    <property type="entry name" value="IRF-3"/>
    <property type="match status" value="1"/>
</dbReference>
<dbReference type="SMART" id="SM01243">
    <property type="entry name" value="IRF-3"/>
    <property type="match status" value="1"/>
</dbReference>
<dbReference type="PRINTS" id="PR00267">
    <property type="entry name" value="INTFRNREGFCT"/>
</dbReference>
<feature type="domain" description="IRF tryptophan pentad repeat" evidence="6">
    <location>
        <begin position="12"/>
        <end position="116"/>
    </location>
</feature>
<dbReference type="SUPFAM" id="SSF49879">
    <property type="entry name" value="SMAD/FHA domain"/>
    <property type="match status" value="1"/>
</dbReference>
<dbReference type="GO" id="GO:0005634">
    <property type="term" value="C:nucleus"/>
    <property type="evidence" value="ECO:0007669"/>
    <property type="project" value="UniProtKB-SubCell"/>
</dbReference>
<evidence type="ECO:0000256" key="3">
    <source>
        <dbReference type="ARBA" id="ARBA00023125"/>
    </source>
</evidence>
<evidence type="ECO:0000256" key="4">
    <source>
        <dbReference type="ARBA" id="ARBA00023163"/>
    </source>
</evidence>
<dbReference type="InterPro" id="IPR001346">
    <property type="entry name" value="Interferon_reg_fact_DNA-bd_dom"/>
</dbReference>
<comment type="subcellular location">
    <subcellularLocation>
        <location evidence="1">Nucleus</location>
    </subcellularLocation>
</comment>
<keyword evidence="2" id="KW-0805">Transcription regulation</keyword>
<sequence length="658" mass="74746">MAASENEGDSQKLRFGPWLIKEINSNKYEGIRWTNEAHTEFRIPWKHNSRRDITNNDNEIFKAWAIASGKYHPNIQDRARWKTNFRCALGSTNMFMMVENNSKNSDDPHKVYRIKQPLAVATNNAPATANHILQEDEDDKDKLDTRPPTVKVPVLLQPASHIQLQIENGFQNLSLRNPLQEMASMQAGRGDYHPFRDQMNTCHHSTSNDYPDEPDLVEMFMGPLLLPFIAGEEGPHYQPNQSNYPQQENRVPNGPVENYPPVVQWAVEPVAEFHPGPNGYTPSAASFLQQDLSHSAAIPVTGHLNNTARILSEGRSQYSNHPGTQNIFLNEAPDGNAAVYQNELAENGSNQLANQWMAPAAVEQIMLNPCAAPLPQEPSHHTVPLLNNTGTIPRNLEVTIYYRGKQSHLVEVTQSKCLFTYNNEDPALPQDCMQVVHFPSPDHLADHKQVHFTRHLLQNARLQLEQRNNRIYAQRLDKCKVFWAFSKQLANMTQCPEPRLLPRSTDVELYNYETFWEELKDFRQHRRECSPDFTIYLCFGQCFSGTRAKESKLILVKLVPKFCENLHEMVLREGTSSLNSGNLSLQMSTSFNSLHDFLEQFSMQIESGPGTVENTRTLKAQALFCGKTIGPHGSASALHHEVPNQYFIINTNFSTVLL</sequence>
<dbReference type="Gene3D" id="1.10.10.10">
    <property type="entry name" value="Winged helix-like DNA-binding domain superfamily/Winged helix DNA-binding domain"/>
    <property type="match status" value="1"/>
</dbReference>
<evidence type="ECO:0000313" key="7">
    <source>
        <dbReference type="Ensembl" id="ENSCPRP00005014365.1"/>
    </source>
</evidence>
<dbReference type="CDD" id="cd00103">
    <property type="entry name" value="IRF"/>
    <property type="match status" value="1"/>
</dbReference>
<dbReference type="AlphaFoldDB" id="A0A7M4EVG8"/>
<dbReference type="InterPro" id="IPR036388">
    <property type="entry name" value="WH-like_DNA-bd_sf"/>
</dbReference>
<keyword evidence="4" id="KW-0804">Transcription</keyword>
<dbReference type="PROSITE" id="PS51507">
    <property type="entry name" value="IRF_2"/>
    <property type="match status" value="1"/>
</dbReference>
<dbReference type="Proteomes" id="UP000594220">
    <property type="component" value="Unplaced"/>
</dbReference>
<evidence type="ECO:0000259" key="6">
    <source>
        <dbReference type="PROSITE" id="PS51507"/>
    </source>
</evidence>
<dbReference type="Ensembl" id="ENSCPRT00005016876.1">
    <property type="protein sequence ID" value="ENSCPRP00005014365.1"/>
    <property type="gene ID" value="ENSCPRG00005010123.1"/>
</dbReference>
<dbReference type="GO" id="GO:0045893">
    <property type="term" value="P:positive regulation of DNA-templated transcription"/>
    <property type="evidence" value="ECO:0007669"/>
    <property type="project" value="UniProtKB-ARBA"/>
</dbReference>
<dbReference type="SUPFAM" id="SSF46785">
    <property type="entry name" value="Winged helix' DNA-binding domain"/>
    <property type="match status" value="1"/>
</dbReference>
<protein>
    <submittedName>
        <fullName evidence="7">Interferon regulatory factor 7</fullName>
    </submittedName>
</protein>
<dbReference type="PANTHER" id="PTHR11949:SF2">
    <property type="entry name" value="INTERFERON REGULATORY FACTOR 7"/>
    <property type="match status" value="1"/>
</dbReference>
<dbReference type="InterPro" id="IPR019817">
    <property type="entry name" value="Interferon_reg_fac_CS"/>
</dbReference>
<dbReference type="PANTHER" id="PTHR11949">
    <property type="entry name" value="INTERFERON REGULATORY FACTOR"/>
    <property type="match status" value="1"/>
</dbReference>
<accession>A0A7M4EVG8</accession>
<dbReference type="InterPro" id="IPR036390">
    <property type="entry name" value="WH_DNA-bd_sf"/>
</dbReference>
<evidence type="ECO:0000313" key="8">
    <source>
        <dbReference type="Proteomes" id="UP000594220"/>
    </source>
</evidence>
<dbReference type="InterPro" id="IPR017855">
    <property type="entry name" value="SMAD-like_dom_sf"/>
</dbReference>
<dbReference type="SMART" id="SM00348">
    <property type="entry name" value="IRF"/>
    <property type="match status" value="1"/>
</dbReference>
<evidence type="ECO:0000256" key="5">
    <source>
        <dbReference type="ARBA" id="ARBA00023242"/>
    </source>
</evidence>
<keyword evidence="8" id="KW-1185">Reference proteome</keyword>
<keyword evidence="3" id="KW-0238">DNA-binding</keyword>
<dbReference type="GO" id="GO:0002376">
    <property type="term" value="P:immune system process"/>
    <property type="evidence" value="ECO:0007669"/>
    <property type="project" value="TreeGrafter"/>
</dbReference>
<dbReference type="InterPro" id="IPR019471">
    <property type="entry name" value="Interferon_reg_factor-3"/>
</dbReference>
<reference evidence="7" key="2">
    <citation type="submission" date="2025-09" db="UniProtKB">
        <authorList>
            <consortium name="Ensembl"/>
        </authorList>
    </citation>
    <scope>IDENTIFICATION</scope>
</reference>
<reference evidence="7" key="1">
    <citation type="submission" date="2025-08" db="UniProtKB">
        <authorList>
            <consortium name="Ensembl"/>
        </authorList>
    </citation>
    <scope>IDENTIFICATION</scope>
</reference>